<name>A0A3B0S1J6_9ZZZZ</name>
<dbReference type="Gene3D" id="2.40.128.110">
    <property type="entry name" value="Lipid/polyisoprenoid-binding, YceI-like"/>
    <property type="match status" value="1"/>
</dbReference>
<protein>
    <recommendedName>
        <fullName evidence="1">Lipid/polyisoprenoid-binding YceI-like domain-containing protein</fullName>
    </recommendedName>
</protein>
<evidence type="ECO:0000259" key="1">
    <source>
        <dbReference type="SMART" id="SM00867"/>
    </source>
</evidence>
<dbReference type="InterPro" id="IPR007372">
    <property type="entry name" value="Lipid/polyisoprenoid-bd_YceI"/>
</dbReference>
<feature type="domain" description="Lipid/polyisoprenoid-binding YceI-like" evidence="1">
    <location>
        <begin position="29"/>
        <end position="193"/>
    </location>
</feature>
<dbReference type="SUPFAM" id="SSF101874">
    <property type="entry name" value="YceI-like"/>
    <property type="match status" value="1"/>
</dbReference>
<dbReference type="EMBL" id="UOED01000113">
    <property type="protein sequence ID" value="VAV97081.1"/>
    <property type="molecule type" value="Genomic_DNA"/>
</dbReference>
<dbReference type="PANTHER" id="PTHR34406:SF1">
    <property type="entry name" value="PROTEIN YCEI"/>
    <property type="match status" value="1"/>
</dbReference>
<proteinExistence type="predicted"/>
<dbReference type="AlphaFoldDB" id="A0A3B0S1J6"/>
<dbReference type="SMART" id="SM00867">
    <property type="entry name" value="YceI"/>
    <property type="match status" value="1"/>
</dbReference>
<dbReference type="Pfam" id="PF04264">
    <property type="entry name" value="YceI"/>
    <property type="match status" value="1"/>
</dbReference>
<sequence>MARLALIAFCMFFSSLPVQAKDHVTGREVYHFDKNHTNIMWFISHIGFSNSMGQFMDYDGEIILDYDNPDQSSVSITLKTASIMTGLTDFDAHLKSAEFFNVEKFPTARFVSTKVTLGKNDRATVDGNFTLLGITKPLTLKVRFNKRAMDIQKNRMRTGFSAKTTVKRSRYGMKKYLPLIGDDVTIRIEAEALIKQ</sequence>
<gene>
    <name evidence="2" type="ORF">MNBD_ALPHA02-331</name>
</gene>
<reference evidence="2" key="1">
    <citation type="submission" date="2018-06" db="EMBL/GenBank/DDBJ databases">
        <authorList>
            <person name="Zhirakovskaya E."/>
        </authorList>
    </citation>
    <scope>NUCLEOTIDE SEQUENCE</scope>
</reference>
<organism evidence="2">
    <name type="scientific">hydrothermal vent metagenome</name>
    <dbReference type="NCBI Taxonomy" id="652676"/>
    <lineage>
        <taxon>unclassified sequences</taxon>
        <taxon>metagenomes</taxon>
        <taxon>ecological metagenomes</taxon>
    </lineage>
</organism>
<accession>A0A3B0S1J6</accession>
<dbReference type="InterPro" id="IPR036761">
    <property type="entry name" value="TTHA0802/YceI-like_sf"/>
</dbReference>
<evidence type="ECO:0000313" key="2">
    <source>
        <dbReference type="EMBL" id="VAV97081.1"/>
    </source>
</evidence>
<dbReference type="PANTHER" id="PTHR34406">
    <property type="entry name" value="PROTEIN YCEI"/>
    <property type="match status" value="1"/>
</dbReference>